<dbReference type="InParanoid" id="E4ZRV3"/>
<organism evidence="3">
    <name type="scientific">Leptosphaeria maculans (strain JN3 / isolate v23.1.3 / race Av1-4-5-6-7-8)</name>
    <name type="common">Blackleg fungus</name>
    <name type="synonym">Phoma lingam</name>
    <dbReference type="NCBI Taxonomy" id="985895"/>
    <lineage>
        <taxon>Eukaryota</taxon>
        <taxon>Fungi</taxon>
        <taxon>Dikarya</taxon>
        <taxon>Ascomycota</taxon>
        <taxon>Pezizomycotina</taxon>
        <taxon>Dothideomycetes</taxon>
        <taxon>Pleosporomycetidae</taxon>
        <taxon>Pleosporales</taxon>
        <taxon>Pleosporineae</taxon>
        <taxon>Leptosphaeriaceae</taxon>
        <taxon>Plenodomus</taxon>
        <taxon>Plenodomus lingam/Leptosphaeria maculans species complex</taxon>
    </lineage>
</organism>
<evidence type="ECO:0000256" key="1">
    <source>
        <dbReference type="SAM" id="MobiDB-lite"/>
    </source>
</evidence>
<gene>
    <name evidence="2" type="ORF">LEMA_P036240.1</name>
</gene>
<evidence type="ECO:0000313" key="2">
    <source>
        <dbReference type="EMBL" id="CBX93950.1"/>
    </source>
</evidence>
<dbReference type="OrthoDB" id="3695169at2759"/>
<feature type="compositionally biased region" description="Acidic residues" evidence="1">
    <location>
        <begin position="310"/>
        <end position="353"/>
    </location>
</feature>
<name>E4ZRV3_LEPMJ</name>
<accession>E4ZRV3</accession>
<protein>
    <submittedName>
        <fullName evidence="2">Predicted protein</fullName>
    </submittedName>
</protein>
<evidence type="ECO:0000313" key="3">
    <source>
        <dbReference type="Proteomes" id="UP000002668"/>
    </source>
</evidence>
<dbReference type="AlphaFoldDB" id="E4ZRV3"/>
<feature type="compositionally biased region" description="Low complexity" evidence="1">
    <location>
        <begin position="192"/>
        <end position="203"/>
    </location>
</feature>
<proteinExistence type="predicted"/>
<dbReference type="eggNOG" id="ENOG502RIS9">
    <property type="taxonomic scope" value="Eukaryota"/>
</dbReference>
<sequence length="353" mass="39528">MPSQRLSLASFEDFAGKKLSGPIAIFQDSKQYTFERKKPVNGHPVHPAKMLLVGRYHTQYAAFPNVWAHTVGAGITYYLSLPGTSLAKLAPDPARIYFTDEPFSRMVGGKEDEVLYTAHHAQRGYIPGTNKWRSVIEAAITFIFLKTGHLKYAYVADANGMLSNFRIACMYFARNTSTRCSGRGVKQGACLTTDSSTSKSSGSVRVKVEREDSGDEWNVDEIAGSHYSSKTQFHQKHKPQFERPRLRPNPRQRIEQHKGKSVYTPCCGLDTVVEELEKECRVLRREMGSMRRKYKEVVRMLEGGGGESLGGEEDVESNGDEDKDTDSDGEDEDTDCYGEDEDADSDGDDYQDV</sequence>
<feature type="region of interest" description="Disordered" evidence="1">
    <location>
        <begin position="191"/>
        <end position="210"/>
    </location>
</feature>
<dbReference type="Proteomes" id="UP000002668">
    <property type="component" value="Genome"/>
</dbReference>
<keyword evidence="3" id="KW-1185">Reference proteome</keyword>
<dbReference type="EMBL" id="FP929116">
    <property type="protein sequence ID" value="CBX93950.1"/>
    <property type="molecule type" value="Genomic_DNA"/>
</dbReference>
<reference evidence="3" key="1">
    <citation type="journal article" date="2011" name="Nat. Commun.">
        <title>Effector diversification within compartments of the Leptosphaeria maculans genome affected by Repeat-Induced Point mutations.</title>
        <authorList>
            <person name="Rouxel T."/>
            <person name="Grandaubert J."/>
            <person name="Hane J.K."/>
            <person name="Hoede C."/>
            <person name="van de Wouw A.P."/>
            <person name="Couloux A."/>
            <person name="Dominguez V."/>
            <person name="Anthouard V."/>
            <person name="Bally P."/>
            <person name="Bourras S."/>
            <person name="Cozijnsen A.J."/>
            <person name="Ciuffetti L.M."/>
            <person name="Degrave A."/>
            <person name="Dilmaghani A."/>
            <person name="Duret L."/>
            <person name="Fudal I."/>
            <person name="Goodwin S.B."/>
            <person name="Gout L."/>
            <person name="Glaser N."/>
            <person name="Linglin J."/>
            <person name="Kema G.H.J."/>
            <person name="Lapalu N."/>
            <person name="Lawrence C.B."/>
            <person name="May K."/>
            <person name="Meyer M."/>
            <person name="Ollivier B."/>
            <person name="Poulain J."/>
            <person name="Schoch C.L."/>
            <person name="Simon A."/>
            <person name="Spatafora J.W."/>
            <person name="Stachowiak A."/>
            <person name="Turgeon B.G."/>
            <person name="Tyler B.M."/>
            <person name="Vincent D."/>
            <person name="Weissenbach J."/>
            <person name="Amselem J."/>
            <person name="Quesneville H."/>
            <person name="Oliver R.P."/>
            <person name="Wincker P."/>
            <person name="Balesdent M.-H."/>
            <person name="Howlett B.J."/>
        </authorList>
    </citation>
    <scope>NUCLEOTIDE SEQUENCE [LARGE SCALE GENOMIC DNA]</scope>
    <source>
        <strain evidence="3">JN3 / isolate v23.1.3 / race Av1-4-5-6-7-8</strain>
    </source>
</reference>
<feature type="region of interest" description="Disordered" evidence="1">
    <location>
        <begin position="302"/>
        <end position="353"/>
    </location>
</feature>
<dbReference type="VEuPathDB" id="FungiDB:LEMA_P036240.1"/>
<feature type="region of interest" description="Disordered" evidence="1">
    <location>
        <begin position="229"/>
        <end position="259"/>
    </location>
</feature>
<dbReference type="HOGENOM" id="CLU_785428_0_0_1"/>